<dbReference type="InterPro" id="IPR058535">
    <property type="entry name" value="MafB19-deam"/>
</dbReference>
<evidence type="ECO:0000256" key="2">
    <source>
        <dbReference type="ARBA" id="ARBA00006576"/>
    </source>
</evidence>
<protein>
    <submittedName>
        <fullName evidence="7">CMP/dCMP deaminase zinc-binding protein</fullName>
    </submittedName>
</protein>
<keyword evidence="4" id="KW-0378">Hydrolase</keyword>
<evidence type="ECO:0000313" key="7">
    <source>
        <dbReference type="EMBL" id="AEH51008.1"/>
    </source>
</evidence>
<dbReference type="GO" id="GO:0052717">
    <property type="term" value="F:tRNA-specific adenosine-34 deaminase activity"/>
    <property type="evidence" value="ECO:0007669"/>
    <property type="project" value="UniProtKB-EC"/>
</dbReference>
<dbReference type="GO" id="GO:0004132">
    <property type="term" value="F:dCMP deaminase activity"/>
    <property type="evidence" value="ECO:0007669"/>
    <property type="project" value="TreeGrafter"/>
</dbReference>
<keyword evidence="5" id="KW-0862">Zinc</keyword>
<evidence type="ECO:0000256" key="4">
    <source>
        <dbReference type="ARBA" id="ARBA00022801"/>
    </source>
</evidence>
<evidence type="ECO:0000256" key="5">
    <source>
        <dbReference type="ARBA" id="ARBA00022833"/>
    </source>
</evidence>
<dbReference type="InterPro" id="IPR016192">
    <property type="entry name" value="APOBEC/CMP_deaminase_Zn-bd"/>
</dbReference>
<dbReference type="GO" id="GO:0008270">
    <property type="term" value="F:zinc ion binding"/>
    <property type="evidence" value="ECO:0007669"/>
    <property type="project" value="InterPro"/>
</dbReference>
<organism evidence="7 8">
    <name type="scientific">Pseudothermotoga thermarum DSM 5069</name>
    <dbReference type="NCBI Taxonomy" id="688269"/>
    <lineage>
        <taxon>Bacteria</taxon>
        <taxon>Thermotogati</taxon>
        <taxon>Thermotogota</taxon>
        <taxon>Thermotogae</taxon>
        <taxon>Thermotogales</taxon>
        <taxon>Thermotogaceae</taxon>
        <taxon>Pseudothermotoga</taxon>
    </lineage>
</organism>
<reference evidence="7 8" key="1">
    <citation type="submission" date="2010-11" db="EMBL/GenBank/DDBJ databases">
        <title>The complete genome of Thermotoga thermarum DSM 5069.</title>
        <authorList>
            <consortium name="US DOE Joint Genome Institute (JGI-PGF)"/>
            <person name="Lucas S."/>
            <person name="Copeland A."/>
            <person name="Lapidus A."/>
            <person name="Bruce D."/>
            <person name="Goodwin L."/>
            <person name="Pitluck S."/>
            <person name="Kyrpides N."/>
            <person name="Mavromatis K."/>
            <person name="Ivanova N."/>
            <person name="Zeytun A."/>
            <person name="Brettin T."/>
            <person name="Detter J.C."/>
            <person name="Tapia R."/>
            <person name="Han C."/>
            <person name="Land M."/>
            <person name="Hauser L."/>
            <person name="Markowitz V."/>
            <person name="Cheng J.-F."/>
            <person name="Hugenholtz P."/>
            <person name="Woyke T."/>
            <person name="Wu D."/>
            <person name="Spring S."/>
            <person name="Schroeder M."/>
            <person name="Brambilla E."/>
            <person name="Klenk H.-P."/>
            <person name="Eisen J.A."/>
        </authorList>
    </citation>
    <scope>NUCLEOTIDE SEQUENCE [LARGE SCALE GENOMIC DNA]</scope>
    <source>
        <strain evidence="7 8">DSM 5069</strain>
    </source>
</reference>
<dbReference type="Pfam" id="PF14437">
    <property type="entry name" value="MafB19-deam"/>
    <property type="match status" value="1"/>
</dbReference>
<comment type="cofactor">
    <cofactor evidence="1">
        <name>Zn(2+)</name>
        <dbReference type="ChEBI" id="CHEBI:29105"/>
    </cofactor>
</comment>
<dbReference type="InterPro" id="IPR015517">
    <property type="entry name" value="dCMP_deaminase-rel"/>
</dbReference>
<dbReference type="Proteomes" id="UP000006804">
    <property type="component" value="Chromosome"/>
</dbReference>
<dbReference type="AlphaFoldDB" id="F7YX62"/>
<dbReference type="InterPro" id="IPR002125">
    <property type="entry name" value="CMP_dCMP_dom"/>
</dbReference>
<evidence type="ECO:0000256" key="3">
    <source>
        <dbReference type="ARBA" id="ARBA00022723"/>
    </source>
</evidence>
<dbReference type="EMBL" id="CP002351">
    <property type="protein sequence ID" value="AEH51008.1"/>
    <property type="molecule type" value="Genomic_DNA"/>
</dbReference>
<evidence type="ECO:0000259" key="6">
    <source>
        <dbReference type="PROSITE" id="PS51747"/>
    </source>
</evidence>
<dbReference type="PROSITE" id="PS51747">
    <property type="entry name" value="CYT_DCMP_DEAMINASES_2"/>
    <property type="match status" value="1"/>
</dbReference>
<evidence type="ECO:0000313" key="8">
    <source>
        <dbReference type="Proteomes" id="UP000006804"/>
    </source>
</evidence>
<dbReference type="HOGENOM" id="CLU_047993_2_0_0"/>
<name>F7YX62_9THEM</name>
<dbReference type="CDD" id="cd01286">
    <property type="entry name" value="deoxycytidylate_deaminase"/>
    <property type="match status" value="1"/>
</dbReference>
<evidence type="ECO:0000256" key="1">
    <source>
        <dbReference type="ARBA" id="ARBA00001947"/>
    </source>
</evidence>
<proteinExistence type="inferred from homology"/>
<sequence>MFKAKFVQFARIYLFFCGRWCIIIHGMKTKENRQEKLKTYLENLNIPSFVEKSSNLSWDIYFMKICKLVSTRSSCSHRKVGAVIVKENRILATGYNQPPSGFPHCETIGCIRDGLKIQSGENQEICFALHAEQNALMQAAKFGISTNGATLYTTFKPCSICARLIVNAGIKRVVYLYDYPDPLTDYFFKICKVAIEKLSDEILLEVKP</sequence>
<dbReference type="eggNOG" id="COG2131">
    <property type="taxonomic scope" value="Bacteria"/>
</dbReference>
<dbReference type="KEGG" id="tta:Theth_0924"/>
<gene>
    <name evidence="7" type="ORF">Theth_0924</name>
</gene>
<comment type="similarity">
    <text evidence="2">Belongs to the cytidine and deoxycytidylate deaminase family.</text>
</comment>
<dbReference type="GO" id="GO:0005737">
    <property type="term" value="C:cytoplasm"/>
    <property type="evidence" value="ECO:0007669"/>
    <property type="project" value="TreeGrafter"/>
</dbReference>
<feature type="domain" description="CMP/dCMP-type deaminase" evidence="6">
    <location>
        <begin position="57"/>
        <end position="201"/>
    </location>
</feature>
<accession>F7YX62</accession>
<keyword evidence="8" id="KW-1185">Reference proteome</keyword>
<dbReference type="InterPro" id="IPR016193">
    <property type="entry name" value="Cytidine_deaminase-like"/>
</dbReference>
<dbReference type="PATRIC" id="fig|688269.3.peg.947"/>
<dbReference type="GO" id="GO:0002100">
    <property type="term" value="P:tRNA wobble adenosine to inosine editing"/>
    <property type="evidence" value="ECO:0007669"/>
    <property type="project" value="InterPro"/>
</dbReference>
<dbReference type="Gene3D" id="3.40.140.10">
    <property type="entry name" value="Cytidine Deaminase, domain 2"/>
    <property type="match status" value="1"/>
</dbReference>
<dbReference type="SUPFAM" id="SSF53927">
    <property type="entry name" value="Cytidine deaminase-like"/>
    <property type="match status" value="1"/>
</dbReference>
<dbReference type="PANTHER" id="PTHR11086:SF18">
    <property type="entry name" value="DEOXYCYTIDYLATE DEAMINASE"/>
    <property type="match status" value="1"/>
</dbReference>
<dbReference type="PANTHER" id="PTHR11086">
    <property type="entry name" value="DEOXYCYTIDYLATE DEAMINASE-RELATED"/>
    <property type="match status" value="1"/>
</dbReference>
<dbReference type="PROSITE" id="PS00903">
    <property type="entry name" value="CYT_DCMP_DEAMINASES_1"/>
    <property type="match status" value="1"/>
</dbReference>
<keyword evidence="3" id="KW-0479">Metal-binding</keyword>
<dbReference type="InterPro" id="IPR035105">
    <property type="entry name" value="Deoxycytidylate_deaminase_dom"/>
</dbReference>
<dbReference type="STRING" id="688269.Theth_0924"/>